<keyword evidence="1 9" id="KW-0540">Nuclease</keyword>
<keyword evidence="3 9" id="KW-0255">Endonuclease</keyword>
<evidence type="ECO:0000256" key="7">
    <source>
        <dbReference type="ARBA" id="ARBA00023125"/>
    </source>
</evidence>
<evidence type="ECO:0000256" key="3">
    <source>
        <dbReference type="ARBA" id="ARBA00022759"/>
    </source>
</evidence>
<evidence type="ECO:0000256" key="5">
    <source>
        <dbReference type="ARBA" id="ARBA00022842"/>
    </source>
</evidence>
<dbReference type="Gene3D" id="3.100.10.20">
    <property type="entry name" value="CRISPR-associated endonuclease Cas1, N-terminal domain"/>
    <property type="match status" value="1"/>
</dbReference>
<comment type="similarity">
    <text evidence="9">Belongs to the CRISPR-associated endonuclease Cas1 family.</text>
</comment>
<keyword evidence="6 9" id="KW-0051">Antiviral defense</keyword>
<keyword evidence="8 9" id="KW-0464">Manganese</keyword>
<evidence type="ECO:0000256" key="8">
    <source>
        <dbReference type="ARBA" id="ARBA00023211"/>
    </source>
</evidence>
<gene>
    <name evidence="9 10" type="primary">cas1</name>
    <name evidence="10" type="ORF">SVXNc_0339</name>
</gene>
<reference evidence="10 11" key="1">
    <citation type="submission" date="2022-09" db="EMBL/GenBank/DDBJ databases">
        <title>Xylan utilization by haloarchaea-nanohaloarchaea associations.</title>
        <authorList>
            <person name="Yakimov M."/>
        </authorList>
    </citation>
    <scope>NUCLEOTIDE SEQUENCE [LARGE SCALE GENOMIC DNA]</scope>
    <source>
        <strain evidence="10 11">SVXNc</strain>
    </source>
</reference>
<dbReference type="Pfam" id="PF01867">
    <property type="entry name" value="Cas_Cas1"/>
    <property type="match status" value="1"/>
</dbReference>
<feature type="binding site" evidence="9">
    <location>
        <position position="231"/>
    </location>
    <ligand>
        <name>Mn(2+)</name>
        <dbReference type="ChEBI" id="CHEBI:29035"/>
    </ligand>
</feature>
<evidence type="ECO:0000256" key="9">
    <source>
        <dbReference type="HAMAP-Rule" id="MF_01470"/>
    </source>
</evidence>
<dbReference type="NCBIfam" id="TIGR00287">
    <property type="entry name" value="cas1"/>
    <property type="match status" value="1"/>
</dbReference>
<keyword evidence="4 9" id="KW-0378">Hydrolase</keyword>
<dbReference type="Proteomes" id="UP001218034">
    <property type="component" value="Chromosome"/>
</dbReference>
<dbReference type="InterPro" id="IPR042206">
    <property type="entry name" value="CRISPR-assoc_Cas1_C"/>
</dbReference>
<comment type="function">
    <text evidence="9">CRISPR (clustered regularly interspaced short palindromic repeat), is an adaptive immune system that provides protection against mobile genetic elements (viruses, transposable elements and conjugative plasmids). CRISPR clusters contain spacers, sequences complementary to antecedent mobile elements, and target invading nucleic acids. CRISPR clusters are transcribed and processed into CRISPR RNA (crRNA). Acts as a dsDNA endonuclease. Involved in the integration of spacer DNA into the CRISPR cassette.</text>
</comment>
<dbReference type="InterPro" id="IPR042211">
    <property type="entry name" value="CRISPR-assoc_Cas1_N"/>
</dbReference>
<keyword evidence="5 9" id="KW-0460">Magnesium</keyword>
<sequence length="337" mass="39862">MSEKDGQKIKASEGLMDQSVIYVKKQGTQIGLDEGRIEVREKGEVLQSFPVEQVDTINVFGGVNLTTPFFKNCNRKEITVNYFTIHGNYEGSFLPEKNTIARVRRKQYQLSEEKERDIVHEITRAKARNMKTILMRKGVKETEKIGKVLDTLKNEKPGKDTLRAREGESSDYYFQKIDQTLRDGWTFEKRTRRPPEDHINSLLSLTYTFLKNEVLSGLRQYNLDPFLGVMHVDRHGRPSLALDLMEEFRPLFADTFTMRLINRQTLTHEDFRKDNHLKDEKFSTYLEKWEDYMNEKFRHPKFEYQVTRRKAIRLQSILLRKVITGENQKYHPLVFNR</sequence>
<comment type="subunit">
    <text evidence="9">Homodimer, forms a heterotetramer with a Cas2 homodimer.</text>
</comment>
<evidence type="ECO:0000256" key="1">
    <source>
        <dbReference type="ARBA" id="ARBA00022722"/>
    </source>
</evidence>
<name>A0ABY8CDS8_9ARCH</name>
<evidence type="ECO:0000313" key="10">
    <source>
        <dbReference type="EMBL" id="WEL19364.1"/>
    </source>
</evidence>
<protein>
    <recommendedName>
        <fullName evidence="9">CRISPR-associated endonuclease Cas1</fullName>
        <ecNumber evidence="9">3.1.-.-</ecNumber>
    </recommendedName>
</protein>
<dbReference type="InterPro" id="IPR002729">
    <property type="entry name" value="CRISPR-assoc_Cas1"/>
</dbReference>
<dbReference type="PANTHER" id="PTHR34353">
    <property type="entry name" value="CRISPR-ASSOCIATED ENDONUCLEASE CAS1 1"/>
    <property type="match status" value="1"/>
</dbReference>
<keyword evidence="2 9" id="KW-0479">Metal-binding</keyword>
<feature type="binding site" evidence="9">
    <location>
        <position position="246"/>
    </location>
    <ligand>
        <name>Mn(2+)</name>
        <dbReference type="ChEBI" id="CHEBI:29035"/>
    </ligand>
</feature>
<proteinExistence type="inferred from homology"/>
<dbReference type="EMBL" id="CP104395">
    <property type="protein sequence ID" value="WEL19364.1"/>
    <property type="molecule type" value="Genomic_DNA"/>
</dbReference>
<dbReference type="HAMAP" id="MF_01470">
    <property type="entry name" value="Cas1"/>
    <property type="match status" value="1"/>
</dbReference>
<dbReference type="InterPro" id="IPR050646">
    <property type="entry name" value="Cas1"/>
</dbReference>
<keyword evidence="7 9" id="KW-0238">DNA-binding</keyword>
<comment type="cofactor">
    <cofactor evidence="9">
        <name>Mg(2+)</name>
        <dbReference type="ChEBI" id="CHEBI:18420"/>
    </cofactor>
    <cofactor evidence="9">
        <name>Mn(2+)</name>
        <dbReference type="ChEBI" id="CHEBI:29035"/>
    </cofactor>
</comment>
<keyword evidence="11" id="KW-1185">Reference proteome</keyword>
<accession>A0ABY8CDS8</accession>
<evidence type="ECO:0000256" key="2">
    <source>
        <dbReference type="ARBA" id="ARBA00022723"/>
    </source>
</evidence>
<evidence type="ECO:0000256" key="6">
    <source>
        <dbReference type="ARBA" id="ARBA00023118"/>
    </source>
</evidence>
<dbReference type="PANTHER" id="PTHR34353:SF2">
    <property type="entry name" value="CRISPR-ASSOCIATED ENDONUCLEASE CAS1 1"/>
    <property type="match status" value="1"/>
</dbReference>
<organism evidence="10 11">
    <name type="scientific">Candidatus Nanohalococcus occultus</name>
    <dbReference type="NCBI Taxonomy" id="2978047"/>
    <lineage>
        <taxon>Archaea</taxon>
        <taxon>Candidatus Nanohalarchaeota</taxon>
        <taxon>Candidatus Nanohalarchaeota incertae sedis</taxon>
        <taxon>Candidatus Nanohalococcus</taxon>
    </lineage>
</organism>
<dbReference type="EC" id="3.1.-.-" evidence="9"/>
<evidence type="ECO:0000313" key="11">
    <source>
        <dbReference type="Proteomes" id="UP001218034"/>
    </source>
</evidence>
<dbReference type="CDD" id="cd09634">
    <property type="entry name" value="Cas1_I-II-III"/>
    <property type="match status" value="1"/>
</dbReference>
<dbReference type="Gene3D" id="1.20.120.920">
    <property type="entry name" value="CRISPR-associated endonuclease Cas1, C-terminal domain"/>
    <property type="match status" value="1"/>
</dbReference>
<evidence type="ECO:0000256" key="4">
    <source>
        <dbReference type="ARBA" id="ARBA00022801"/>
    </source>
</evidence>
<feature type="binding site" evidence="9">
    <location>
        <position position="166"/>
    </location>
    <ligand>
        <name>Mn(2+)</name>
        <dbReference type="ChEBI" id="CHEBI:29035"/>
    </ligand>
</feature>